<reference evidence="14" key="1">
    <citation type="journal article" date="2020" name="Nat. Ecol. Evol.">
        <title>Deeply conserved synteny resolves early events in vertebrate evolution.</title>
        <authorList>
            <person name="Simakov O."/>
            <person name="Marletaz F."/>
            <person name="Yue J.X."/>
            <person name="O'Connell B."/>
            <person name="Jenkins J."/>
            <person name="Brandt A."/>
            <person name="Calef R."/>
            <person name="Tung C.H."/>
            <person name="Huang T.K."/>
            <person name="Schmutz J."/>
            <person name="Satoh N."/>
            <person name="Yu J.K."/>
            <person name="Putnam N.H."/>
            <person name="Green R.E."/>
            <person name="Rokhsar D.S."/>
        </authorList>
    </citation>
    <scope>NUCLEOTIDE SEQUENCE [LARGE SCALE GENOMIC DNA]</scope>
    <source>
        <strain evidence="14">S238N-H82</strain>
    </source>
</reference>
<name>A0A9J7LDI7_BRAFL</name>
<evidence type="ECO:0000256" key="12">
    <source>
        <dbReference type="SAM" id="Phobius"/>
    </source>
</evidence>
<dbReference type="InterPro" id="IPR019533">
    <property type="entry name" value="Peptidase_S26"/>
</dbReference>
<keyword evidence="14" id="KW-1185">Reference proteome</keyword>
<evidence type="ECO:0000313" key="14">
    <source>
        <dbReference type="Proteomes" id="UP000001554"/>
    </source>
</evidence>
<dbReference type="InterPro" id="IPR036286">
    <property type="entry name" value="LexA/Signal_pep-like_sf"/>
</dbReference>
<dbReference type="PANTHER" id="PTHR10806:SF6">
    <property type="entry name" value="SIGNAL PEPTIDASE COMPLEX CATALYTIC SUBUNIT SEC11"/>
    <property type="match status" value="1"/>
</dbReference>
<comment type="similarity">
    <text evidence="3">Belongs to the peptidase S26B family.</text>
</comment>
<dbReference type="GO" id="GO:0009003">
    <property type="term" value="F:signal peptidase activity"/>
    <property type="evidence" value="ECO:0007669"/>
    <property type="project" value="UniProtKB-EC"/>
</dbReference>
<dbReference type="OrthoDB" id="1077582at2759"/>
<dbReference type="KEGG" id="bfo:118418391"/>
<evidence type="ECO:0000256" key="2">
    <source>
        <dbReference type="ARBA" id="ARBA00004648"/>
    </source>
</evidence>
<dbReference type="GeneID" id="118418391"/>
<sequence length="202" mass="22401">MAIPTNGAVRRAQQERRETVSYEQLWRVLRIPVYMWLAFGVLRLVTCCKQPLTFLSNRHGSMAPTLSSGDVLLLTNYPNDPINVGDIVVVTISEDEQIVRRVVKVKDDDDGNLIFLIKGDNIGTIVAGTDEPIPEPLAPQWVSENDIVGKMILNIPLLGIPRLLIDKGTPHRAIFGYLGDAYLYCLLFALVAAGLSKLLLHL</sequence>
<dbReference type="CDD" id="cd06530">
    <property type="entry name" value="S26_SPase_I"/>
    <property type="match status" value="1"/>
</dbReference>
<evidence type="ECO:0000256" key="1">
    <source>
        <dbReference type="ARBA" id="ARBA00000677"/>
    </source>
</evidence>
<evidence type="ECO:0000256" key="10">
    <source>
        <dbReference type="ARBA" id="ARBA00023136"/>
    </source>
</evidence>
<evidence type="ECO:0000256" key="8">
    <source>
        <dbReference type="ARBA" id="ARBA00022692"/>
    </source>
</evidence>
<dbReference type="GO" id="GO:0006465">
    <property type="term" value="P:signal peptide processing"/>
    <property type="evidence" value="ECO:0007669"/>
    <property type="project" value="InterPro"/>
</dbReference>
<feature type="domain" description="Peptidase S24/S26A/S26B/S26C" evidence="13">
    <location>
        <begin position="50"/>
        <end position="109"/>
    </location>
</feature>
<dbReference type="InterPro" id="IPR001733">
    <property type="entry name" value="Peptidase_S26B"/>
</dbReference>
<evidence type="ECO:0000256" key="4">
    <source>
        <dbReference type="ARBA" id="ARBA00013208"/>
    </source>
</evidence>
<organism evidence="14 15">
    <name type="scientific">Branchiostoma floridae</name>
    <name type="common">Florida lancelet</name>
    <name type="synonym">Amphioxus</name>
    <dbReference type="NCBI Taxonomy" id="7739"/>
    <lineage>
        <taxon>Eukaryota</taxon>
        <taxon>Metazoa</taxon>
        <taxon>Chordata</taxon>
        <taxon>Cephalochordata</taxon>
        <taxon>Leptocardii</taxon>
        <taxon>Amphioxiformes</taxon>
        <taxon>Branchiostomatidae</taxon>
        <taxon>Branchiostoma</taxon>
    </lineage>
</organism>
<evidence type="ECO:0000256" key="7">
    <source>
        <dbReference type="ARBA" id="ARBA00022670"/>
    </source>
</evidence>
<keyword evidence="7" id="KW-0645">Protease</keyword>
<dbReference type="SUPFAM" id="SSF51306">
    <property type="entry name" value="LexA/Signal peptidase"/>
    <property type="match status" value="1"/>
</dbReference>
<keyword evidence="8 12" id="KW-0812">Transmembrane</keyword>
<evidence type="ECO:0000256" key="9">
    <source>
        <dbReference type="ARBA" id="ARBA00022989"/>
    </source>
</evidence>
<feature type="transmembrane region" description="Helical" evidence="12">
    <location>
        <begin position="181"/>
        <end position="200"/>
    </location>
</feature>
<dbReference type="Pfam" id="PF00717">
    <property type="entry name" value="Peptidase_S24"/>
    <property type="match status" value="1"/>
</dbReference>
<gene>
    <name evidence="15" type="primary">LOC118418391</name>
</gene>
<dbReference type="Proteomes" id="UP000001554">
    <property type="component" value="Chromosome 6"/>
</dbReference>
<dbReference type="AlphaFoldDB" id="A0A9J7LDI7"/>
<reference evidence="15" key="2">
    <citation type="submission" date="2025-08" db="UniProtKB">
        <authorList>
            <consortium name="RefSeq"/>
        </authorList>
    </citation>
    <scope>IDENTIFICATION</scope>
    <source>
        <strain evidence="15">S238N-H82</strain>
        <tissue evidence="15">Testes</tissue>
    </source>
</reference>
<evidence type="ECO:0000256" key="3">
    <source>
        <dbReference type="ARBA" id="ARBA00011035"/>
    </source>
</evidence>
<dbReference type="GO" id="GO:0005789">
    <property type="term" value="C:endoplasmic reticulum membrane"/>
    <property type="evidence" value="ECO:0007669"/>
    <property type="project" value="UniProtKB-SubCell"/>
</dbReference>
<keyword evidence="7" id="KW-0378">Hydrolase</keyword>
<dbReference type="EC" id="3.4.21.89" evidence="4"/>
<dbReference type="NCBIfam" id="TIGR02228">
    <property type="entry name" value="sigpep_I_arch"/>
    <property type="match status" value="1"/>
</dbReference>
<accession>A0A9J7LDI7</accession>
<dbReference type="RefSeq" id="XP_035680163.1">
    <property type="nucleotide sequence ID" value="XM_035824270.1"/>
</dbReference>
<comment type="catalytic activity">
    <reaction evidence="1">
        <text>Cleavage of hydrophobic, N-terminal signal or leader sequences from secreted and periplasmic proteins.</text>
        <dbReference type="EC" id="3.4.21.89"/>
    </reaction>
</comment>
<evidence type="ECO:0000259" key="13">
    <source>
        <dbReference type="Pfam" id="PF00717"/>
    </source>
</evidence>
<comment type="subcellular location">
    <subcellularLocation>
        <location evidence="2">Endoplasmic reticulum membrane</location>
        <topology evidence="2">Single-pass type II membrane protein</topology>
    </subcellularLocation>
</comment>
<dbReference type="GO" id="GO:0004252">
    <property type="term" value="F:serine-type endopeptidase activity"/>
    <property type="evidence" value="ECO:0007669"/>
    <property type="project" value="InterPro"/>
</dbReference>
<dbReference type="Gene3D" id="2.10.109.10">
    <property type="entry name" value="Umud Fragment, subunit A"/>
    <property type="match status" value="1"/>
</dbReference>
<comment type="function">
    <text evidence="11">Catalytic component of the signal peptidase complex (SPC) which catalyzes the cleavage of N-terminal signal sequences from nascent proteins as they are translocated into the lumen of the endoplasmic reticulum. Specifically cleaves N-terminal signal peptides that contain a hydrophobic alpha-helix (h-region) shorter than 18-20 amino acids.</text>
</comment>
<evidence type="ECO:0000256" key="11">
    <source>
        <dbReference type="ARBA" id="ARBA00045533"/>
    </source>
</evidence>
<dbReference type="PANTHER" id="PTHR10806">
    <property type="entry name" value="SIGNAL PEPTIDASE COMPLEX CATALYTIC SUBUNIT SEC11"/>
    <property type="match status" value="1"/>
</dbReference>
<evidence type="ECO:0000256" key="5">
    <source>
        <dbReference type="ARBA" id="ARBA00019685"/>
    </source>
</evidence>
<dbReference type="InterPro" id="IPR015927">
    <property type="entry name" value="Peptidase_S24_S26A/B/C"/>
</dbReference>
<evidence type="ECO:0000313" key="15">
    <source>
        <dbReference type="RefSeq" id="XP_035680163.1"/>
    </source>
</evidence>
<evidence type="ECO:0000256" key="6">
    <source>
        <dbReference type="ARBA" id="ARBA00021755"/>
    </source>
</evidence>
<keyword evidence="10 12" id="KW-0472">Membrane</keyword>
<keyword evidence="9 12" id="KW-1133">Transmembrane helix</keyword>
<proteinExistence type="inferred from homology"/>
<protein>
    <recommendedName>
        <fullName evidence="5">Signal peptidase complex catalytic subunit SEC11</fullName>
        <ecNumber evidence="4">3.4.21.89</ecNumber>
    </recommendedName>
    <alternativeName>
        <fullName evidence="6">Signal peptidase complex catalytic subunit sec11</fullName>
    </alternativeName>
</protein>